<protein>
    <submittedName>
        <fullName evidence="2">Pre-mRNA-splicing factor SLU7</fullName>
    </submittedName>
</protein>
<sequence>MSRPAQLPVSELIKHAKRAGEEDQATKKKRNDFREQKELEEQRKAGTAPAMVDIETGRDINPHIPEFIEKTPWYVPTSGPTLKHQRPHEERQKEFAQLNEWYSKGTTNNVAYKFRKGACENCGAMGHKKRDCFERPRAIGAKFTEEDMAPDDYVQPNLSLNYDAKRDRWNGFDSTTYAETVVKEHEEMAEIAKVIKAEKIKKGEIQVDAEAEEGEEVADDDKYADEMSLGQSVDMDSRTRITVRNLRIREDTAKYLYNLNENGPYYDPKSRSMRENPFLGVIGKEAEAAKFAGENYERYSGEVVKSHEAQLFAWQARSKGIDVHATAEPTKLEILQKKFNEQRETLKDDNMKKLLESYGGEEHLDAPAKELLLAQTENYVEYNRRGNVIKGEQRPLLKSKYEEDVLVGNHTTVWGSYWKDGQWGYRCCHSFMKNSYCVGEKGYANDTETFTRTLPTATQIKPKQAEAIQEAEKPDITEIVAKQESGKKKKSKKRDESESESSSESEEEESESEVEVIKDAVEEEDDEEKKKIMEEEMKLEKEKRAKREHQRKVKREKRKRQKDRKREKKEKEGKKKKKSKRSSSASSSSSSSSSSDSEPDVKKAKGDPELRAAIKKATREREAGKAMKQMDDRDRSYHSNYETKSLTPAELEAYNLTRIHSSDPMASHFSNRILLMRDALVSPTVRFGFLLIEWAAHGIPWLIVSGLGTLFVIRKQYPSRLQWKWCVLLFGILLDLAAVGIFKVSFQRNRPPYNEDDQVYEAPIADKYSFPSGHSSRAVMLTVLGLHLLTPLNSQTKVLLYIFPIILGFTRVAMGRHYFFDVLAGFALGYCEGLIALQLPHEIPNLLSNYIPIIFVE</sequence>
<evidence type="ECO:0000313" key="2">
    <source>
        <dbReference type="WBParaSite" id="ES5_v2.g20845.t1"/>
    </source>
</evidence>
<dbReference type="Proteomes" id="UP000887579">
    <property type="component" value="Unplaced"/>
</dbReference>
<evidence type="ECO:0000313" key="1">
    <source>
        <dbReference type="Proteomes" id="UP000887579"/>
    </source>
</evidence>
<proteinExistence type="predicted"/>
<accession>A0AC34FU01</accession>
<dbReference type="WBParaSite" id="ES5_v2.g20845.t1">
    <property type="protein sequence ID" value="ES5_v2.g20845.t1"/>
    <property type="gene ID" value="ES5_v2.g20845"/>
</dbReference>
<name>A0AC34FU01_9BILA</name>
<reference evidence="2" key="1">
    <citation type="submission" date="2022-11" db="UniProtKB">
        <authorList>
            <consortium name="WormBaseParasite"/>
        </authorList>
    </citation>
    <scope>IDENTIFICATION</scope>
</reference>
<organism evidence="1 2">
    <name type="scientific">Panagrolaimus sp. ES5</name>
    <dbReference type="NCBI Taxonomy" id="591445"/>
    <lineage>
        <taxon>Eukaryota</taxon>
        <taxon>Metazoa</taxon>
        <taxon>Ecdysozoa</taxon>
        <taxon>Nematoda</taxon>
        <taxon>Chromadorea</taxon>
        <taxon>Rhabditida</taxon>
        <taxon>Tylenchina</taxon>
        <taxon>Panagrolaimomorpha</taxon>
        <taxon>Panagrolaimoidea</taxon>
        <taxon>Panagrolaimidae</taxon>
        <taxon>Panagrolaimus</taxon>
    </lineage>
</organism>